<reference evidence="25" key="1">
    <citation type="submission" date="2025-05" db="UniProtKB">
        <authorList>
            <consortium name="RefSeq"/>
        </authorList>
    </citation>
    <scope>IDENTIFICATION</scope>
    <source>
        <tissue evidence="25">Thorax and Abdomen</tissue>
        <tissue evidence="24">Whole body</tissue>
    </source>
</reference>
<evidence type="ECO:0000256" key="19">
    <source>
        <dbReference type="PIRSR" id="PIRSR601548-8"/>
    </source>
</evidence>
<keyword evidence="5 22" id="KW-0732">Signal</keyword>
<evidence type="ECO:0000256" key="12">
    <source>
        <dbReference type="ARBA" id="ARBA00039858"/>
    </source>
</evidence>
<dbReference type="PANTHER" id="PTHR10514">
    <property type="entry name" value="ANGIOTENSIN-CONVERTING ENZYME"/>
    <property type="match status" value="1"/>
</dbReference>
<evidence type="ECO:0000256" key="18">
    <source>
        <dbReference type="PIRSR" id="PIRSR601548-4"/>
    </source>
</evidence>
<dbReference type="Proteomes" id="UP000829291">
    <property type="component" value="Chromosome 1"/>
</dbReference>
<dbReference type="GO" id="GO:0005886">
    <property type="term" value="C:plasma membrane"/>
    <property type="evidence" value="ECO:0007669"/>
    <property type="project" value="TreeGrafter"/>
</dbReference>
<evidence type="ECO:0000256" key="3">
    <source>
        <dbReference type="ARBA" id="ARBA00022670"/>
    </source>
</evidence>
<evidence type="ECO:0000313" key="25">
    <source>
        <dbReference type="RefSeq" id="XP_046595726.1"/>
    </source>
</evidence>
<dbReference type="InterPro" id="IPR001548">
    <property type="entry name" value="Peptidase_M2"/>
</dbReference>
<dbReference type="GO" id="GO:0004180">
    <property type="term" value="F:carboxypeptidase activity"/>
    <property type="evidence" value="ECO:0007669"/>
    <property type="project" value="UniProtKB-KW"/>
</dbReference>
<evidence type="ECO:0000256" key="1">
    <source>
        <dbReference type="ARBA" id="ARBA00008139"/>
    </source>
</evidence>
<evidence type="ECO:0000256" key="16">
    <source>
        <dbReference type="PIRSR" id="PIRSR601548-2"/>
    </source>
</evidence>
<dbReference type="Pfam" id="PF01401">
    <property type="entry name" value="Peptidase_M2"/>
    <property type="match status" value="1"/>
</dbReference>
<dbReference type="GO" id="GO:0006508">
    <property type="term" value="P:proteolysis"/>
    <property type="evidence" value="ECO:0007669"/>
    <property type="project" value="UniProtKB-KW"/>
</dbReference>
<dbReference type="GeneID" id="107221160"/>
<keyword evidence="4 17" id="KW-0479">Metal-binding</keyword>
<dbReference type="AlphaFoldDB" id="A0A6J0BLJ6"/>
<evidence type="ECO:0000313" key="24">
    <source>
        <dbReference type="RefSeq" id="XP_015515543.1"/>
    </source>
</evidence>
<feature type="chain" id="PRO_5044636888" description="Angiotensin-converting enzyme" evidence="22">
    <location>
        <begin position="19"/>
        <end position="652"/>
    </location>
</feature>
<keyword evidence="6 21" id="KW-0378">Hydrolase</keyword>
<evidence type="ECO:0000313" key="23">
    <source>
        <dbReference type="Proteomes" id="UP000829291"/>
    </source>
</evidence>
<accession>A0A6J0BLJ6</accession>
<evidence type="ECO:0000256" key="8">
    <source>
        <dbReference type="ARBA" id="ARBA00023049"/>
    </source>
</evidence>
<feature type="glycosylation site" description="N-linked (GlcNAc...) asparagine" evidence="14">
    <location>
        <position position="74"/>
    </location>
</feature>
<feature type="binding site" evidence="19">
    <location>
        <position position="388"/>
    </location>
    <ligand>
        <name>Zn(2+)</name>
        <dbReference type="ChEBI" id="CHEBI:29105"/>
        <label>2</label>
        <note>catalytic</note>
    </ligand>
</feature>
<evidence type="ECO:0000256" key="17">
    <source>
        <dbReference type="PIRSR" id="PIRSR601548-3"/>
    </source>
</evidence>
<feature type="binding site" evidence="17">
    <location>
        <position position="392"/>
    </location>
    <ligand>
        <name>Zn(2+)</name>
        <dbReference type="ChEBI" id="CHEBI:29105"/>
        <label>1</label>
        <note>catalytic</note>
    </ligand>
</feature>
<evidence type="ECO:0000256" key="15">
    <source>
        <dbReference type="PIRSR" id="PIRSR601548-11"/>
    </source>
</evidence>
<evidence type="ECO:0000256" key="9">
    <source>
        <dbReference type="ARBA" id="ARBA00023157"/>
    </source>
</evidence>
<feature type="active site" description="Proton donor 1" evidence="13">
    <location>
        <position position="519"/>
    </location>
</feature>
<dbReference type="EC" id="3.4.-.-" evidence="21"/>
<dbReference type="PROSITE" id="PS52011">
    <property type="entry name" value="PEPTIDASE_M2"/>
    <property type="match status" value="1"/>
</dbReference>
<feature type="disulfide bond" evidence="18 20">
    <location>
        <begin position="154"/>
        <end position="162"/>
    </location>
</feature>
<comment type="caution">
    <text evidence="20">Lacks conserved residue(s) required for the propagation of feature annotation.</text>
</comment>
<feature type="active site" description="Proton donor 2" evidence="15">
    <location>
        <position position="519"/>
    </location>
</feature>
<feature type="binding site" evidence="17">
    <location>
        <position position="416"/>
    </location>
    <ligand>
        <name>Zn(2+)</name>
        <dbReference type="ChEBI" id="CHEBI:29105"/>
        <label>1</label>
        <note>catalytic</note>
    </ligand>
</feature>
<proteinExistence type="inferred from homology"/>
<dbReference type="PANTHER" id="PTHR10514:SF44">
    <property type="entry name" value="ANGIOTENSIN-CONVERTING ENZYME-RELATED"/>
    <property type="match status" value="1"/>
</dbReference>
<evidence type="ECO:0000256" key="13">
    <source>
        <dbReference type="PIRSR" id="PIRSR601548-1"/>
    </source>
</evidence>
<evidence type="ECO:0000256" key="5">
    <source>
        <dbReference type="ARBA" id="ARBA00022729"/>
    </source>
</evidence>
<evidence type="ECO:0000256" key="10">
    <source>
        <dbReference type="ARBA" id="ARBA00023180"/>
    </source>
</evidence>
<evidence type="ECO:0000256" key="7">
    <source>
        <dbReference type="ARBA" id="ARBA00022833"/>
    </source>
</evidence>
<comment type="cofactor">
    <cofactor evidence="21">
        <name>Zn(2+)</name>
        <dbReference type="ChEBI" id="CHEBI:29105"/>
    </cofactor>
    <text evidence="21">Binds 1 zinc ion per subunit.</text>
</comment>
<dbReference type="GO" id="GO:0008241">
    <property type="term" value="F:peptidyl-dipeptidase activity"/>
    <property type="evidence" value="ECO:0007669"/>
    <property type="project" value="UniProtKB-EC"/>
</dbReference>
<name>A0A6J0BLJ6_NEOLC</name>
<gene>
    <name evidence="24 25" type="primary">LOC107221160</name>
</gene>
<keyword evidence="2 21" id="KW-0121">Carboxypeptidase</keyword>
<keyword evidence="10 14" id="KW-0325">Glycoprotein</keyword>
<feature type="binding site" evidence="19">
    <location>
        <position position="416"/>
    </location>
    <ligand>
        <name>Zn(2+)</name>
        <dbReference type="ChEBI" id="CHEBI:29105"/>
        <label>2</label>
        <note>catalytic</note>
    </ligand>
</feature>
<evidence type="ECO:0000256" key="6">
    <source>
        <dbReference type="ARBA" id="ARBA00022801"/>
    </source>
</evidence>
<protein>
    <recommendedName>
        <fullName evidence="12 21">Angiotensin-converting enzyme</fullName>
        <ecNumber evidence="21">3.4.-.-</ecNumber>
    </recommendedName>
</protein>
<dbReference type="KEGG" id="nlo:107221160"/>
<dbReference type="GO" id="GO:0008237">
    <property type="term" value="F:metallopeptidase activity"/>
    <property type="evidence" value="ECO:0007669"/>
    <property type="project" value="UniProtKB-KW"/>
</dbReference>
<feature type="disulfide bond" evidence="18 20">
    <location>
        <begin position="357"/>
        <end position="375"/>
    </location>
</feature>
<feature type="signal peptide" evidence="22">
    <location>
        <begin position="1"/>
        <end position="18"/>
    </location>
</feature>
<dbReference type="OrthoDB" id="10029630at2759"/>
<comment type="catalytic activity">
    <reaction evidence="11">
        <text>Release of a C-terminal dipeptide, oligopeptide-|-Xaa-Yaa, when Xaa is not Pro, and Yaa is neither Asp nor Glu. Thus, conversion of angiotensin I to angiotensin II, with increase in vasoconstrictor activity, but no action on angiotensin II.</text>
        <dbReference type="EC" id="3.4.15.1"/>
    </reaction>
</comment>
<feature type="binding site" evidence="16">
    <location>
        <position position="528"/>
    </location>
    <ligand>
        <name>chloride</name>
        <dbReference type="ChEBI" id="CHEBI:17996"/>
        <label>1</label>
    </ligand>
</feature>
<dbReference type="CDD" id="cd06461">
    <property type="entry name" value="M2_ACE"/>
    <property type="match status" value="1"/>
</dbReference>
<organism evidence="23 25">
    <name type="scientific">Neodiprion lecontei</name>
    <name type="common">Redheaded pine sawfly</name>
    <dbReference type="NCBI Taxonomy" id="441921"/>
    <lineage>
        <taxon>Eukaryota</taxon>
        <taxon>Metazoa</taxon>
        <taxon>Ecdysozoa</taxon>
        <taxon>Arthropoda</taxon>
        <taxon>Hexapoda</taxon>
        <taxon>Insecta</taxon>
        <taxon>Pterygota</taxon>
        <taxon>Neoptera</taxon>
        <taxon>Endopterygota</taxon>
        <taxon>Hymenoptera</taxon>
        <taxon>Tenthredinoidea</taxon>
        <taxon>Diprionidae</taxon>
        <taxon>Diprioninae</taxon>
        <taxon>Neodiprion</taxon>
    </lineage>
</organism>
<sequence>MMLRLCFLMAVGSQLALAEEPAVEVQSEVAATTETGPLTGLELQRAKEFLERLNNETSVWYNRGALAQWAYDSNLTAANLVAKIHMLSEAAAAGKAKWAEIQAFPWQRIGDDEIRRQFSKHARLGVGVLEKKDYEDYENTVANMQQEYSTARICEYKEADKCDLALEPHLTELLMSSRDPEELKHVWIEWRKATGEKVKPLYPKYVDLINRAARLNNYTDNAASWLDDYETDNFAGQIENLWQQMRPLYLELHAYVRNQLREKYGDQIVSRDGPLPAHLLGNMWAQTWEHIADFSTPYPGKKLPDATENMVKQGYDANRIFHLADSFFTSLNLSAVSESFWTNSILEKPNDGRELVCHASAWDFYDGKDFRIKQCTRVNSEDLSTAHHEMGHIQYYMQYKDQPFPFREGANPGFHEAIGDVMALSVSTLQHLKKINLLDQDTQEDPEAMLNYLYIIALQKVAFLPFGYAVDKWRWNVFRGSITPDKYNCDWWKLVHELQGVEPPVDRSEEDFDVASKYHVIASVEYIRYFVSTVIQFQFHKSLCQVAGQYDPADIAHKPLHQCDIYQSKEAGNLLGSMLKLGSSKPWPDAMEVITGQREMDAAGLLEYFNPLYEWLKVKNKETGAHVGWTSTSKRCVQTRSQLQLVDSPSTA</sequence>
<evidence type="ECO:0000256" key="2">
    <source>
        <dbReference type="ARBA" id="ARBA00022645"/>
    </source>
</evidence>
<dbReference type="PRINTS" id="PR00791">
    <property type="entry name" value="PEPDIPTASEA"/>
</dbReference>
<evidence type="ECO:0000256" key="4">
    <source>
        <dbReference type="ARBA" id="ARBA00022723"/>
    </source>
</evidence>
<dbReference type="Gene3D" id="1.10.1370.30">
    <property type="match status" value="2"/>
</dbReference>
<feature type="disulfide bond" evidence="18">
    <location>
        <begin position="544"/>
        <end position="563"/>
    </location>
</feature>
<feature type="binding site" evidence="16">
    <location>
        <position position="229"/>
    </location>
    <ligand>
        <name>chloride</name>
        <dbReference type="ChEBI" id="CHEBI:17996"/>
        <label>1</label>
    </ligand>
</feature>
<dbReference type="GO" id="GO:0005615">
    <property type="term" value="C:extracellular space"/>
    <property type="evidence" value="ECO:0007669"/>
    <property type="project" value="TreeGrafter"/>
</dbReference>
<evidence type="ECO:0000256" key="20">
    <source>
        <dbReference type="PROSITE-ProRule" id="PRU01355"/>
    </source>
</evidence>
<dbReference type="FunFam" id="1.10.1370.30:FF:000004">
    <property type="entry name" value="Angiotensin-converting enzyme"/>
    <property type="match status" value="1"/>
</dbReference>
<dbReference type="RefSeq" id="XP_046595726.1">
    <property type="nucleotide sequence ID" value="XM_046739770.1"/>
</dbReference>
<keyword evidence="7 17" id="KW-0862">Zinc</keyword>
<keyword evidence="9 18" id="KW-1015">Disulfide bond</keyword>
<evidence type="ECO:0000256" key="14">
    <source>
        <dbReference type="PIRSR" id="PIRSR601548-10"/>
    </source>
</evidence>
<keyword evidence="3 21" id="KW-0645">Protease</keyword>
<feature type="binding site" evidence="17">
    <location>
        <position position="388"/>
    </location>
    <ligand>
        <name>Zn(2+)</name>
        <dbReference type="ChEBI" id="CHEBI:29105"/>
        <label>1</label>
        <note>catalytic</note>
    </ligand>
</feature>
<feature type="active site" description="Proton acceptor 1" evidence="13">
    <location>
        <position position="389"/>
    </location>
</feature>
<keyword evidence="23" id="KW-1185">Reference proteome</keyword>
<dbReference type="GO" id="GO:0046872">
    <property type="term" value="F:metal ion binding"/>
    <property type="evidence" value="ECO:0007669"/>
    <property type="project" value="UniProtKB-KW"/>
</dbReference>
<evidence type="ECO:0000256" key="11">
    <source>
        <dbReference type="ARBA" id="ARBA00036868"/>
    </source>
</evidence>
<evidence type="ECO:0000256" key="21">
    <source>
        <dbReference type="RuleBase" id="RU361144"/>
    </source>
</evidence>
<dbReference type="SUPFAM" id="SSF55486">
    <property type="entry name" value="Metalloproteases ('zincins'), catalytic domain"/>
    <property type="match status" value="1"/>
</dbReference>
<comment type="similarity">
    <text evidence="1 20 21">Belongs to the peptidase M2 family.</text>
</comment>
<feature type="binding site" evidence="19">
    <location>
        <position position="392"/>
    </location>
    <ligand>
        <name>Zn(2+)</name>
        <dbReference type="ChEBI" id="CHEBI:29105"/>
        <label>2</label>
        <note>catalytic</note>
    </ligand>
</feature>
<evidence type="ECO:0000256" key="22">
    <source>
        <dbReference type="SAM" id="SignalP"/>
    </source>
</evidence>
<feature type="active site" description="Proton acceptor 2" evidence="15">
    <location>
        <position position="389"/>
    </location>
</feature>
<dbReference type="RefSeq" id="XP_015515543.1">
    <property type="nucleotide sequence ID" value="XM_015660057.1"/>
</dbReference>
<keyword evidence="8 21" id="KW-0482">Metalloprotease</keyword>